<organism evidence="2 3">
    <name type="scientific">Mycena rosella</name>
    <name type="common">Pink bonnet</name>
    <name type="synonym">Agaricus rosellus</name>
    <dbReference type="NCBI Taxonomy" id="1033263"/>
    <lineage>
        <taxon>Eukaryota</taxon>
        <taxon>Fungi</taxon>
        <taxon>Dikarya</taxon>
        <taxon>Basidiomycota</taxon>
        <taxon>Agaricomycotina</taxon>
        <taxon>Agaricomycetes</taxon>
        <taxon>Agaricomycetidae</taxon>
        <taxon>Agaricales</taxon>
        <taxon>Marasmiineae</taxon>
        <taxon>Mycenaceae</taxon>
        <taxon>Mycena</taxon>
    </lineage>
</organism>
<evidence type="ECO:0000256" key="1">
    <source>
        <dbReference type="SAM" id="MobiDB-lite"/>
    </source>
</evidence>
<proteinExistence type="predicted"/>
<protein>
    <submittedName>
        <fullName evidence="2">Uncharacterized protein</fullName>
    </submittedName>
</protein>
<evidence type="ECO:0000313" key="2">
    <source>
        <dbReference type="EMBL" id="KAJ7633996.1"/>
    </source>
</evidence>
<feature type="compositionally biased region" description="Pro residues" evidence="1">
    <location>
        <begin position="147"/>
        <end position="162"/>
    </location>
</feature>
<dbReference type="Proteomes" id="UP001221757">
    <property type="component" value="Unassembled WGS sequence"/>
</dbReference>
<feature type="compositionally biased region" description="Low complexity" evidence="1">
    <location>
        <begin position="173"/>
        <end position="187"/>
    </location>
</feature>
<reference evidence="2" key="1">
    <citation type="submission" date="2023-03" db="EMBL/GenBank/DDBJ databases">
        <title>Massive genome expansion in bonnet fungi (Mycena s.s.) driven by repeated elements and novel gene families across ecological guilds.</title>
        <authorList>
            <consortium name="Lawrence Berkeley National Laboratory"/>
            <person name="Harder C.B."/>
            <person name="Miyauchi S."/>
            <person name="Viragh M."/>
            <person name="Kuo A."/>
            <person name="Thoen E."/>
            <person name="Andreopoulos B."/>
            <person name="Lu D."/>
            <person name="Skrede I."/>
            <person name="Drula E."/>
            <person name="Henrissat B."/>
            <person name="Morin E."/>
            <person name="Kohler A."/>
            <person name="Barry K."/>
            <person name="LaButti K."/>
            <person name="Morin E."/>
            <person name="Salamov A."/>
            <person name="Lipzen A."/>
            <person name="Mereny Z."/>
            <person name="Hegedus B."/>
            <person name="Baldrian P."/>
            <person name="Stursova M."/>
            <person name="Weitz H."/>
            <person name="Taylor A."/>
            <person name="Grigoriev I.V."/>
            <person name="Nagy L.G."/>
            <person name="Martin F."/>
            <person name="Kauserud H."/>
        </authorList>
    </citation>
    <scope>NUCLEOTIDE SEQUENCE</scope>
    <source>
        <strain evidence="2">CBHHK067</strain>
    </source>
</reference>
<dbReference type="EMBL" id="JARKIE010000479">
    <property type="protein sequence ID" value="KAJ7633996.1"/>
    <property type="molecule type" value="Genomic_DNA"/>
</dbReference>
<feature type="region of interest" description="Disordered" evidence="1">
    <location>
        <begin position="98"/>
        <end position="205"/>
    </location>
</feature>
<dbReference type="AlphaFoldDB" id="A0AAD7BYB4"/>
<accession>A0AAD7BYB4</accession>
<evidence type="ECO:0000313" key="3">
    <source>
        <dbReference type="Proteomes" id="UP001221757"/>
    </source>
</evidence>
<name>A0AAD7BYB4_MYCRO</name>
<sequence>MEISFLNGHVPDTGPDRRSHCLEAPTRNQRASLSSLHHPTFPFRLRMTSYINDFSKALAGEVKILLAEVGKLRDEKRALQFEIAELMGIKAKHSADGVYDPGWAPPPPPEAPAPEEPAAPPGPAPGGWRTVHAPHVPRRKQIALRATPPPPPPPPAPAPAPDLPAWAQWRPNPLLSPGAAAGPSAPVVAPPPRSGLFGPKTPPPK</sequence>
<gene>
    <name evidence="2" type="ORF">B0H17DRAFT_1107719</name>
</gene>
<feature type="compositionally biased region" description="Pro residues" evidence="1">
    <location>
        <begin position="103"/>
        <end position="124"/>
    </location>
</feature>
<keyword evidence="3" id="KW-1185">Reference proteome</keyword>
<comment type="caution">
    <text evidence="2">The sequence shown here is derived from an EMBL/GenBank/DDBJ whole genome shotgun (WGS) entry which is preliminary data.</text>
</comment>